<name>A0AAE2CB81_9LAMI</name>
<proteinExistence type="predicted"/>
<reference evidence="1" key="1">
    <citation type="submission" date="2020-06" db="EMBL/GenBank/DDBJ databases">
        <authorList>
            <person name="Li T."/>
            <person name="Hu X."/>
            <person name="Zhang T."/>
            <person name="Song X."/>
            <person name="Zhang H."/>
            <person name="Dai N."/>
            <person name="Sheng W."/>
            <person name="Hou X."/>
            <person name="Wei L."/>
        </authorList>
    </citation>
    <scope>NUCLEOTIDE SEQUENCE</scope>
    <source>
        <strain evidence="1">3651</strain>
        <tissue evidence="1">Leaf</tissue>
    </source>
</reference>
<gene>
    <name evidence="1" type="ORF">Salat_2687700</name>
</gene>
<organism evidence="1 2">
    <name type="scientific">Sesamum alatum</name>
    <dbReference type="NCBI Taxonomy" id="300844"/>
    <lineage>
        <taxon>Eukaryota</taxon>
        <taxon>Viridiplantae</taxon>
        <taxon>Streptophyta</taxon>
        <taxon>Embryophyta</taxon>
        <taxon>Tracheophyta</taxon>
        <taxon>Spermatophyta</taxon>
        <taxon>Magnoliopsida</taxon>
        <taxon>eudicotyledons</taxon>
        <taxon>Gunneridae</taxon>
        <taxon>Pentapetalae</taxon>
        <taxon>asterids</taxon>
        <taxon>lamiids</taxon>
        <taxon>Lamiales</taxon>
        <taxon>Pedaliaceae</taxon>
        <taxon>Sesamum</taxon>
    </lineage>
</organism>
<accession>A0AAE2CB81</accession>
<reference evidence="1" key="2">
    <citation type="journal article" date="2024" name="Plant">
        <title>Genomic evolution and insights into agronomic trait innovations of Sesamum species.</title>
        <authorList>
            <person name="Miao H."/>
            <person name="Wang L."/>
            <person name="Qu L."/>
            <person name="Liu H."/>
            <person name="Sun Y."/>
            <person name="Le M."/>
            <person name="Wang Q."/>
            <person name="Wei S."/>
            <person name="Zheng Y."/>
            <person name="Lin W."/>
            <person name="Duan Y."/>
            <person name="Cao H."/>
            <person name="Xiong S."/>
            <person name="Wang X."/>
            <person name="Wei L."/>
            <person name="Li C."/>
            <person name="Ma Q."/>
            <person name="Ju M."/>
            <person name="Zhao R."/>
            <person name="Li G."/>
            <person name="Mu C."/>
            <person name="Tian Q."/>
            <person name="Mei H."/>
            <person name="Zhang T."/>
            <person name="Gao T."/>
            <person name="Zhang H."/>
        </authorList>
    </citation>
    <scope>NUCLEOTIDE SEQUENCE</scope>
    <source>
        <strain evidence="1">3651</strain>
    </source>
</reference>
<comment type="caution">
    <text evidence="1">The sequence shown here is derived from an EMBL/GenBank/DDBJ whole genome shotgun (WGS) entry which is preliminary data.</text>
</comment>
<dbReference type="EMBL" id="JACGWO010000011">
    <property type="protein sequence ID" value="KAK4415803.1"/>
    <property type="molecule type" value="Genomic_DNA"/>
</dbReference>
<dbReference type="AlphaFoldDB" id="A0AAE2CB81"/>
<evidence type="ECO:0000313" key="1">
    <source>
        <dbReference type="EMBL" id="KAK4415803.1"/>
    </source>
</evidence>
<keyword evidence="2" id="KW-1185">Reference proteome</keyword>
<dbReference type="Proteomes" id="UP001293254">
    <property type="component" value="Unassembled WGS sequence"/>
</dbReference>
<protein>
    <submittedName>
        <fullName evidence="1">Uncharacterized protein</fullName>
    </submittedName>
</protein>
<sequence length="138" mass="15651">MSLGTGEKDSLEEEALVRRGIFLLIRSEEGEGEGEEEVEEVQLEVVYSPSMNYTSHISKAKTNLTKTYTRNERTGLMRYAGSALNKITRNLGGRGVRPPSSSKIRWWRFGTTGTHSPPIKFALWKREMDKETKGENKL</sequence>
<evidence type="ECO:0000313" key="2">
    <source>
        <dbReference type="Proteomes" id="UP001293254"/>
    </source>
</evidence>